<protein>
    <submittedName>
        <fullName evidence="2">Uncharacterized protein</fullName>
    </submittedName>
</protein>
<feature type="signal peptide" evidence="1">
    <location>
        <begin position="1"/>
        <end position="22"/>
    </location>
</feature>
<evidence type="ECO:0000256" key="1">
    <source>
        <dbReference type="SAM" id="SignalP"/>
    </source>
</evidence>
<dbReference type="Proteomes" id="UP001196413">
    <property type="component" value="Unassembled WGS sequence"/>
</dbReference>
<keyword evidence="3" id="KW-1185">Reference proteome</keyword>
<evidence type="ECO:0000313" key="2">
    <source>
        <dbReference type="EMBL" id="KAJ1365748.1"/>
    </source>
</evidence>
<proteinExistence type="predicted"/>
<name>A0AAD5N084_PARTN</name>
<feature type="chain" id="PRO_5042072446" evidence="1">
    <location>
        <begin position="23"/>
        <end position="178"/>
    </location>
</feature>
<sequence>MAQCIFPLVQIVLLEIILLTTCSTYPYMVQPNYDLSEMVEYSNALPTKRAFDRLESNDFGFFKRSLAKRAFDRLDMADFGFRKKRAFDRIARAEFGFDGLRRKRAFDRLSIADFGLRKKRAFDRLSGADFGLLKRSVNLDPARDELIDDLATSIVWLRNSVPQSTMNLASMSADEQRI</sequence>
<dbReference type="AlphaFoldDB" id="A0AAD5N084"/>
<reference evidence="2" key="1">
    <citation type="submission" date="2021-06" db="EMBL/GenBank/DDBJ databases">
        <title>Parelaphostrongylus tenuis whole genome reference sequence.</title>
        <authorList>
            <person name="Garwood T.J."/>
            <person name="Larsen P.A."/>
            <person name="Fountain-Jones N.M."/>
            <person name="Garbe J.R."/>
            <person name="Macchietto M.G."/>
            <person name="Kania S.A."/>
            <person name="Gerhold R.W."/>
            <person name="Richards J.E."/>
            <person name="Wolf T.M."/>
        </authorList>
    </citation>
    <scope>NUCLEOTIDE SEQUENCE</scope>
    <source>
        <strain evidence="2">MNPRO001-30</strain>
        <tissue evidence="2">Meninges</tissue>
    </source>
</reference>
<evidence type="ECO:0000313" key="3">
    <source>
        <dbReference type="Proteomes" id="UP001196413"/>
    </source>
</evidence>
<accession>A0AAD5N084</accession>
<gene>
    <name evidence="2" type="ORF">KIN20_026172</name>
</gene>
<comment type="caution">
    <text evidence="2">The sequence shown here is derived from an EMBL/GenBank/DDBJ whole genome shotgun (WGS) entry which is preliminary data.</text>
</comment>
<keyword evidence="1" id="KW-0732">Signal</keyword>
<organism evidence="2 3">
    <name type="scientific">Parelaphostrongylus tenuis</name>
    <name type="common">Meningeal worm</name>
    <dbReference type="NCBI Taxonomy" id="148309"/>
    <lineage>
        <taxon>Eukaryota</taxon>
        <taxon>Metazoa</taxon>
        <taxon>Ecdysozoa</taxon>
        <taxon>Nematoda</taxon>
        <taxon>Chromadorea</taxon>
        <taxon>Rhabditida</taxon>
        <taxon>Rhabditina</taxon>
        <taxon>Rhabditomorpha</taxon>
        <taxon>Strongyloidea</taxon>
        <taxon>Metastrongylidae</taxon>
        <taxon>Parelaphostrongylus</taxon>
    </lineage>
</organism>
<dbReference type="EMBL" id="JAHQIW010005355">
    <property type="protein sequence ID" value="KAJ1365748.1"/>
    <property type="molecule type" value="Genomic_DNA"/>
</dbReference>